<name>A0ABS1XV90_9ACTN</name>
<evidence type="ECO:0000313" key="3">
    <source>
        <dbReference type="EMBL" id="MBM0233185.1"/>
    </source>
</evidence>
<accession>A0ABS1XV90</accession>
<reference evidence="3 4" key="1">
    <citation type="submission" date="2021-01" db="EMBL/GenBank/DDBJ databases">
        <title>Draft genome sequence of Micromonospora sp. strain STR1_7.</title>
        <authorList>
            <person name="Karlyshev A."/>
            <person name="Jawad R."/>
        </authorList>
    </citation>
    <scope>NUCLEOTIDE SEQUENCE [LARGE SCALE GENOMIC DNA]</scope>
    <source>
        <strain evidence="3 4">STR1-7</strain>
    </source>
</reference>
<organism evidence="3 4">
    <name type="scientific">Micromonospora parastrephiae</name>
    <dbReference type="NCBI Taxonomy" id="2806101"/>
    <lineage>
        <taxon>Bacteria</taxon>
        <taxon>Bacillati</taxon>
        <taxon>Actinomycetota</taxon>
        <taxon>Actinomycetes</taxon>
        <taxon>Micromonosporales</taxon>
        <taxon>Micromonosporaceae</taxon>
        <taxon>Micromonospora</taxon>
    </lineage>
</organism>
<sequence length="428" mass="45875">MTINDAMPDPMEDPEQIGQALGEAFDLVDEIIDGVTDAEIEQRLRQLLADTAMPAGGADLNNLDSMLRGPGWDVSSRLDLADMIGPDSTALPGVTVPEVWEEMHCVLRNALEQLVDVRAAADAARREATEQLAVAAAAQRQAEEVTAGVNAYVDAALDQAKHVLAEARAEAARLTAEAKLQAEETRAAARSRAVPTDMLPIASARSKARYLVVAGPVGSGKTALFATTLRALMRELDNDVHSAPLPSAKFGVLPAPIHWHRRLRSVEPLLPSPATNGVGYSALTGWVKWLVETPPASFPDLNNHIGAGALLVYDDHFDALSDVDVCSEDRPTRMGVGNQSGTAQRCVAHIKPYVPDADWGREAPEQPLLVLMSCLSVLDDRQPALPGLDADALINCEHRQPAAALPSDDDSTPARNNQPEVYQLSTKK</sequence>
<evidence type="ECO:0008006" key="5">
    <source>
        <dbReference type="Google" id="ProtNLM"/>
    </source>
</evidence>
<feature type="region of interest" description="Disordered" evidence="2">
    <location>
        <begin position="401"/>
        <end position="428"/>
    </location>
</feature>
<feature type="compositionally biased region" description="Polar residues" evidence="2">
    <location>
        <begin position="413"/>
        <end position="428"/>
    </location>
</feature>
<dbReference type="RefSeq" id="WP_203175990.1">
    <property type="nucleotide sequence ID" value="NZ_JAEVHM010000068.1"/>
</dbReference>
<evidence type="ECO:0000313" key="4">
    <source>
        <dbReference type="Proteomes" id="UP000601027"/>
    </source>
</evidence>
<evidence type="ECO:0000256" key="2">
    <source>
        <dbReference type="SAM" id="MobiDB-lite"/>
    </source>
</evidence>
<feature type="coiled-coil region" evidence="1">
    <location>
        <begin position="157"/>
        <end position="184"/>
    </location>
</feature>
<evidence type="ECO:0000256" key="1">
    <source>
        <dbReference type="SAM" id="Coils"/>
    </source>
</evidence>
<proteinExistence type="predicted"/>
<protein>
    <recommendedName>
        <fullName evidence="5">ATP/GTP-binding protein</fullName>
    </recommendedName>
</protein>
<comment type="caution">
    <text evidence="3">The sequence shown here is derived from an EMBL/GenBank/DDBJ whole genome shotgun (WGS) entry which is preliminary data.</text>
</comment>
<dbReference type="EMBL" id="JAEVHM010000068">
    <property type="protein sequence ID" value="MBM0233185.1"/>
    <property type="molecule type" value="Genomic_DNA"/>
</dbReference>
<dbReference type="Proteomes" id="UP000601027">
    <property type="component" value="Unassembled WGS sequence"/>
</dbReference>
<gene>
    <name evidence="3" type="ORF">JNW91_15730</name>
</gene>
<keyword evidence="1" id="KW-0175">Coiled coil</keyword>
<keyword evidence="4" id="KW-1185">Reference proteome</keyword>